<dbReference type="InterPro" id="IPR000551">
    <property type="entry name" value="MerR-type_HTH_dom"/>
</dbReference>
<evidence type="ECO:0000313" key="7">
    <source>
        <dbReference type="Proteomes" id="UP001241748"/>
    </source>
</evidence>
<dbReference type="Gene3D" id="1.10.1660.10">
    <property type="match status" value="1"/>
</dbReference>
<dbReference type="SMART" id="SM00422">
    <property type="entry name" value="HTH_MERR"/>
    <property type="match status" value="1"/>
</dbReference>
<keyword evidence="3" id="KW-0238">DNA-binding</keyword>
<keyword evidence="4" id="KW-0804">Transcription</keyword>
<evidence type="ECO:0000313" key="6">
    <source>
        <dbReference type="EMBL" id="MFB3168436.1"/>
    </source>
</evidence>
<dbReference type="PANTHER" id="PTHR30204:SF69">
    <property type="entry name" value="MERR-FAMILY TRANSCRIPTIONAL REGULATOR"/>
    <property type="match status" value="1"/>
</dbReference>
<gene>
    <name evidence="6" type="ORF">P5G62_015060</name>
</gene>
<protein>
    <submittedName>
        <fullName evidence="6">MerR family transcriptional regulator</fullName>
    </submittedName>
</protein>
<dbReference type="InterPro" id="IPR009061">
    <property type="entry name" value="DNA-bd_dom_put_sf"/>
</dbReference>
<feature type="domain" description="HTH merR-type" evidence="5">
    <location>
        <begin position="2"/>
        <end position="71"/>
    </location>
</feature>
<organism evidence="6 7">
    <name type="scientific">Neobacillus driksii</name>
    <dbReference type="NCBI Taxonomy" id="3035913"/>
    <lineage>
        <taxon>Bacteria</taxon>
        <taxon>Bacillati</taxon>
        <taxon>Bacillota</taxon>
        <taxon>Bacilli</taxon>
        <taxon>Bacillales</taxon>
        <taxon>Bacillaceae</taxon>
        <taxon>Neobacillus</taxon>
    </lineage>
</organism>
<dbReference type="PANTHER" id="PTHR30204">
    <property type="entry name" value="REDOX-CYCLING DRUG-SENSING TRANSCRIPTIONAL ACTIVATOR SOXR"/>
    <property type="match status" value="1"/>
</dbReference>
<comment type="caution">
    <text evidence="6">The sequence shown here is derived from an EMBL/GenBank/DDBJ whole genome shotgun (WGS) entry which is preliminary data.</text>
</comment>
<evidence type="ECO:0000256" key="1">
    <source>
        <dbReference type="ARBA" id="ARBA00022491"/>
    </source>
</evidence>
<keyword evidence="2" id="KW-0805">Transcription regulation</keyword>
<dbReference type="PROSITE" id="PS50937">
    <property type="entry name" value="HTH_MERR_2"/>
    <property type="match status" value="1"/>
</dbReference>
<dbReference type="InterPro" id="IPR047057">
    <property type="entry name" value="MerR_fam"/>
</dbReference>
<dbReference type="EMBL" id="JAROBZ020000001">
    <property type="protein sequence ID" value="MFB3168436.1"/>
    <property type="molecule type" value="Genomic_DNA"/>
</dbReference>
<dbReference type="SUPFAM" id="SSF46955">
    <property type="entry name" value="Putative DNA-binding domain"/>
    <property type="match status" value="1"/>
</dbReference>
<accession>A0ABV4YUB1</accession>
<sequence length="277" mass="32831">MKYKISELATVLNVTTNTIRRYEKMGYIKSKRTQNSNYRYYNEDDLSTFMNVRLLRKYGFTHTEIGNMKNSDMAGLISEYERQMKKFDEQINYLTNLRRRLKDDLILMKKAEGIKQLCYIRECVDLSYVIYQRRDEILTEPQRITAIQDHLYLSPEVLRVYLIRKADVENDRPILNAGVAIKTAHVDRYNIKQNEYTERYEKRKSLISFAKLPVNGEKNVKEALLKEPFKYMQEHNLKMNGDIIGIVIANVIEDQQEMQYVLVGVPIVEMQPLDYLL</sequence>
<dbReference type="CDD" id="cd00592">
    <property type="entry name" value="HTH_MerR-like"/>
    <property type="match status" value="1"/>
</dbReference>
<evidence type="ECO:0000256" key="3">
    <source>
        <dbReference type="ARBA" id="ARBA00023125"/>
    </source>
</evidence>
<keyword evidence="7" id="KW-1185">Reference proteome</keyword>
<evidence type="ECO:0000256" key="4">
    <source>
        <dbReference type="ARBA" id="ARBA00023163"/>
    </source>
</evidence>
<keyword evidence="1" id="KW-0678">Repressor</keyword>
<evidence type="ECO:0000256" key="2">
    <source>
        <dbReference type="ARBA" id="ARBA00023015"/>
    </source>
</evidence>
<proteinExistence type="predicted"/>
<dbReference type="Pfam" id="PF13411">
    <property type="entry name" value="MerR_1"/>
    <property type="match status" value="1"/>
</dbReference>
<dbReference type="RefSeq" id="WP_306073000.1">
    <property type="nucleotide sequence ID" value="NZ_JAROBZ020000001.1"/>
</dbReference>
<evidence type="ECO:0000259" key="5">
    <source>
        <dbReference type="PROSITE" id="PS50937"/>
    </source>
</evidence>
<dbReference type="Proteomes" id="UP001241748">
    <property type="component" value="Unassembled WGS sequence"/>
</dbReference>
<name>A0ABV4YUB1_9BACI</name>
<reference evidence="6 7" key="1">
    <citation type="submission" date="2024-05" db="EMBL/GenBank/DDBJ databases">
        <authorList>
            <person name="Venkateswaran K."/>
        </authorList>
    </citation>
    <scope>NUCLEOTIDE SEQUENCE [LARGE SCALE GENOMIC DNA]</scope>
    <source>
        <strain evidence="6 7">179-C4-2-HS</strain>
    </source>
</reference>